<dbReference type="AlphaFoldDB" id="A0A2P5BMT4"/>
<evidence type="ECO:0000313" key="2">
    <source>
        <dbReference type="EMBL" id="PON50064.1"/>
    </source>
</evidence>
<sequence>MTKIASYSAGVDQLSLTHAHPGFRFGQCKLFAESDGLEKRQECPRRERLVYGLLGAIWSFRVNMFFVLFFRVGCAWKKGVAEVCSGRCKGGARIRRDRGLKESRI</sequence>
<feature type="transmembrane region" description="Helical" evidence="1">
    <location>
        <begin position="49"/>
        <end position="70"/>
    </location>
</feature>
<keyword evidence="1" id="KW-1133">Transmembrane helix</keyword>
<dbReference type="EMBL" id="JXTC01000491">
    <property type="protein sequence ID" value="PON50064.1"/>
    <property type="molecule type" value="Genomic_DNA"/>
</dbReference>
<dbReference type="OrthoDB" id="10363689at2759"/>
<comment type="caution">
    <text evidence="2">The sequence shown here is derived from an EMBL/GenBank/DDBJ whole genome shotgun (WGS) entry which is preliminary data.</text>
</comment>
<evidence type="ECO:0000313" key="3">
    <source>
        <dbReference type="Proteomes" id="UP000237000"/>
    </source>
</evidence>
<dbReference type="Proteomes" id="UP000237000">
    <property type="component" value="Unassembled WGS sequence"/>
</dbReference>
<accession>A0A2P5BMT4</accession>
<protein>
    <submittedName>
        <fullName evidence="2">Uncharacterized protein</fullName>
    </submittedName>
</protein>
<organism evidence="2 3">
    <name type="scientific">Trema orientale</name>
    <name type="common">Charcoal tree</name>
    <name type="synonym">Celtis orientalis</name>
    <dbReference type="NCBI Taxonomy" id="63057"/>
    <lineage>
        <taxon>Eukaryota</taxon>
        <taxon>Viridiplantae</taxon>
        <taxon>Streptophyta</taxon>
        <taxon>Embryophyta</taxon>
        <taxon>Tracheophyta</taxon>
        <taxon>Spermatophyta</taxon>
        <taxon>Magnoliopsida</taxon>
        <taxon>eudicotyledons</taxon>
        <taxon>Gunneridae</taxon>
        <taxon>Pentapetalae</taxon>
        <taxon>rosids</taxon>
        <taxon>fabids</taxon>
        <taxon>Rosales</taxon>
        <taxon>Cannabaceae</taxon>
        <taxon>Trema</taxon>
    </lineage>
</organism>
<feature type="non-terminal residue" evidence="2">
    <location>
        <position position="105"/>
    </location>
</feature>
<keyword evidence="1" id="KW-0812">Transmembrane</keyword>
<dbReference type="InParanoid" id="A0A2P5BMT4"/>
<gene>
    <name evidence="2" type="ORF">TorRG33x02_315840</name>
</gene>
<keyword evidence="3" id="KW-1185">Reference proteome</keyword>
<evidence type="ECO:0000256" key="1">
    <source>
        <dbReference type="SAM" id="Phobius"/>
    </source>
</evidence>
<proteinExistence type="predicted"/>
<name>A0A2P5BMT4_TREOI</name>
<keyword evidence="1" id="KW-0472">Membrane</keyword>
<reference evidence="3" key="1">
    <citation type="submission" date="2016-06" db="EMBL/GenBank/DDBJ databases">
        <title>Parallel loss of symbiosis genes in relatives of nitrogen-fixing non-legume Parasponia.</title>
        <authorList>
            <person name="Van Velzen R."/>
            <person name="Holmer R."/>
            <person name="Bu F."/>
            <person name="Rutten L."/>
            <person name="Van Zeijl A."/>
            <person name="Liu W."/>
            <person name="Santuari L."/>
            <person name="Cao Q."/>
            <person name="Sharma T."/>
            <person name="Shen D."/>
            <person name="Roswanjaya Y."/>
            <person name="Wardhani T."/>
            <person name="Kalhor M.S."/>
            <person name="Jansen J."/>
            <person name="Van den Hoogen J."/>
            <person name="Gungor B."/>
            <person name="Hartog M."/>
            <person name="Hontelez J."/>
            <person name="Verver J."/>
            <person name="Yang W.-C."/>
            <person name="Schijlen E."/>
            <person name="Repin R."/>
            <person name="Schilthuizen M."/>
            <person name="Schranz E."/>
            <person name="Heidstra R."/>
            <person name="Miyata K."/>
            <person name="Fedorova E."/>
            <person name="Kohlen W."/>
            <person name="Bisseling T."/>
            <person name="Smit S."/>
            <person name="Geurts R."/>
        </authorList>
    </citation>
    <scope>NUCLEOTIDE SEQUENCE [LARGE SCALE GENOMIC DNA]</scope>
    <source>
        <strain evidence="3">cv. RG33-2</strain>
    </source>
</reference>